<reference evidence="2" key="1">
    <citation type="submission" date="2015-07" db="EMBL/GenBank/DDBJ databases">
        <title>Draft Genome Sequence of Roseovarius tolerans EL-164, a producer of N-Acylated Alanine Methyl Esters (NAMEs).</title>
        <authorList>
            <person name="Voget S."/>
            <person name="Bruns H."/>
            <person name="Wagner-Doebler I."/>
            <person name="Schulz S."/>
            <person name="Daniel R."/>
        </authorList>
    </citation>
    <scope>NUCLEOTIDE SEQUENCE [LARGE SCALE GENOMIC DNA]</scope>
    <source>
        <strain evidence="2">EL-164</strain>
    </source>
</reference>
<evidence type="ECO:0000313" key="1">
    <source>
        <dbReference type="EMBL" id="KNX39991.1"/>
    </source>
</evidence>
<protein>
    <submittedName>
        <fullName evidence="1">Uncharacterized protein</fullName>
    </submittedName>
</protein>
<dbReference type="PATRIC" id="fig|74031.6.peg.3554"/>
<proteinExistence type="predicted"/>
<dbReference type="EMBL" id="LGVV01000078">
    <property type="protein sequence ID" value="KNX39991.1"/>
    <property type="molecule type" value="Genomic_DNA"/>
</dbReference>
<gene>
    <name evidence="1" type="ORF">ROTO_34670</name>
</gene>
<organism evidence="1 2">
    <name type="scientific">Roseovarius tolerans</name>
    <dbReference type="NCBI Taxonomy" id="74031"/>
    <lineage>
        <taxon>Bacteria</taxon>
        <taxon>Pseudomonadati</taxon>
        <taxon>Pseudomonadota</taxon>
        <taxon>Alphaproteobacteria</taxon>
        <taxon>Rhodobacterales</taxon>
        <taxon>Roseobacteraceae</taxon>
        <taxon>Roseovarius</taxon>
    </lineage>
</organism>
<accession>A0A0L6CQJ7</accession>
<comment type="caution">
    <text evidence="1">The sequence shown here is derived from an EMBL/GenBank/DDBJ whole genome shotgun (WGS) entry which is preliminary data.</text>
</comment>
<dbReference type="AlphaFoldDB" id="A0A0L6CQJ7"/>
<evidence type="ECO:0000313" key="2">
    <source>
        <dbReference type="Proteomes" id="UP000037046"/>
    </source>
</evidence>
<dbReference type="Proteomes" id="UP000037046">
    <property type="component" value="Unassembled WGS sequence"/>
</dbReference>
<keyword evidence="2" id="KW-1185">Reference proteome</keyword>
<name>A0A0L6CQJ7_9RHOB</name>
<sequence>MKTEAICDTNAQSPRLRTLKLSFCINRGLLPDPLNDAHLDEHLLEARIFGVWRLIFK</sequence>